<evidence type="ECO:0000313" key="1">
    <source>
        <dbReference type="EMBL" id="ODQ56644.1"/>
    </source>
</evidence>
<dbReference type="GeneID" id="30203894"/>
<dbReference type="AlphaFoldDB" id="A0A1E3NU87"/>
<dbReference type="RefSeq" id="XP_019035851.1">
    <property type="nucleotide sequence ID" value="XM_019186648.1"/>
</dbReference>
<name>A0A1E3NU87_WICAA</name>
<dbReference type="Proteomes" id="UP000094112">
    <property type="component" value="Unassembled WGS sequence"/>
</dbReference>
<sequence>MPIETVVSSMLMFNYVLTYDVPRDYLEYLMPLFCTASTLSTHNLFRAVYIGYLNQKFMSSFDHQVHLIREHHILKL</sequence>
<reference evidence="1 2" key="1">
    <citation type="journal article" date="2016" name="Proc. Natl. Acad. Sci. U.S.A.">
        <title>Comparative genomics of biotechnologically important yeasts.</title>
        <authorList>
            <person name="Riley R."/>
            <person name="Haridas S."/>
            <person name="Wolfe K.H."/>
            <person name="Lopes M.R."/>
            <person name="Hittinger C.T."/>
            <person name="Goeker M."/>
            <person name="Salamov A.A."/>
            <person name="Wisecaver J.H."/>
            <person name="Long T.M."/>
            <person name="Calvey C.H."/>
            <person name="Aerts A.L."/>
            <person name="Barry K.W."/>
            <person name="Choi C."/>
            <person name="Clum A."/>
            <person name="Coughlan A.Y."/>
            <person name="Deshpande S."/>
            <person name="Douglass A.P."/>
            <person name="Hanson S.J."/>
            <person name="Klenk H.-P."/>
            <person name="LaButti K.M."/>
            <person name="Lapidus A."/>
            <person name="Lindquist E.A."/>
            <person name="Lipzen A.M."/>
            <person name="Meier-Kolthoff J.P."/>
            <person name="Ohm R.A."/>
            <person name="Otillar R.P."/>
            <person name="Pangilinan J.L."/>
            <person name="Peng Y."/>
            <person name="Rokas A."/>
            <person name="Rosa C.A."/>
            <person name="Scheuner C."/>
            <person name="Sibirny A.A."/>
            <person name="Slot J.C."/>
            <person name="Stielow J.B."/>
            <person name="Sun H."/>
            <person name="Kurtzman C.P."/>
            <person name="Blackwell M."/>
            <person name="Grigoriev I.V."/>
            <person name="Jeffries T.W."/>
        </authorList>
    </citation>
    <scope>NUCLEOTIDE SEQUENCE [LARGE SCALE GENOMIC DNA]</scope>
    <source>
        <strain evidence="2">ATCC 58044 / CBS 1984 / NCYC 433 / NRRL Y-366-8</strain>
    </source>
</reference>
<gene>
    <name evidence="1" type="ORF">WICANDRAFT_98314</name>
</gene>
<protein>
    <submittedName>
        <fullName evidence="1">Uncharacterized protein</fullName>
    </submittedName>
</protein>
<keyword evidence="2" id="KW-1185">Reference proteome</keyword>
<proteinExistence type="predicted"/>
<dbReference type="EMBL" id="KV454232">
    <property type="protein sequence ID" value="ODQ56644.1"/>
    <property type="molecule type" value="Genomic_DNA"/>
</dbReference>
<accession>A0A1E3NU87</accession>
<evidence type="ECO:0000313" key="2">
    <source>
        <dbReference type="Proteomes" id="UP000094112"/>
    </source>
</evidence>
<organism evidence="1 2">
    <name type="scientific">Wickerhamomyces anomalus (strain ATCC 58044 / CBS 1984 / NCYC 433 / NRRL Y-366-8)</name>
    <name type="common">Yeast</name>
    <name type="synonym">Hansenula anomala</name>
    <dbReference type="NCBI Taxonomy" id="683960"/>
    <lineage>
        <taxon>Eukaryota</taxon>
        <taxon>Fungi</taxon>
        <taxon>Dikarya</taxon>
        <taxon>Ascomycota</taxon>
        <taxon>Saccharomycotina</taxon>
        <taxon>Saccharomycetes</taxon>
        <taxon>Phaffomycetales</taxon>
        <taxon>Wickerhamomycetaceae</taxon>
        <taxon>Wickerhamomyces</taxon>
    </lineage>
</organism>